<sequence>MSCRFGSGVSIFEIIERMFYNKERVDMAIWVWSEMKARRVILGIHMHSILINTLFHLNKLDDVNNVSWRCWVLGLRSLDQMYSNMEQALLNADREDTTLMLSRKLEKLKKSQSLC</sequence>
<reference evidence="1" key="1">
    <citation type="submission" date="2021-01" db="UniProtKB">
        <authorList>
            <consortium name="EnsemblPlants"/>
        </authorList>
    </citation>
    <scope>IDENTIFICATION</scope>
</reference>
<accession>A0A7N0VJU3</accession>
<organism evidence="1 2">
    <name type="scientific">Kalanchoe fedtschenkoi</name>
    <name type="common">Lavender scallops</name>
    <name type="synonym">South American air plant</name>
    <dbReference type="NCBI Taxonomy" id="63787"/>
    <lineage>
        <taxon>Eukaryota</taxon>
        <taxon>Viridiplantae</taxon>
        <taxon>Streptophyta</taxon>
        <taxon>Embryophyta</taxon>
        <taxon>Tracheophyta</taxon>
        <taxon>Spermatophyta</taxon>
        <taxon>Magnoliopsida</taxon>
        <taxon>eudicotyledons</taxon>
        <taxon>Gunneridae</taxon>
        <taxon>Pentapetalae</taxon>
        <taxon>Saxifragales</taxon>
        <taxon>Crassulaceae</taxon>
        <taxon>Kalanchoe</taxon>
    </lineage>
</organism>
<name>A0A7N0VJU3_KALFE</name>
<dbReference type="Proteomes" id="UP000594263">
    <property type="component" value="Unplaced"/>
</dbReference>
<dbReference type="AlphaFoldDB" id="A0A7N0VJU3"/>
<dbReference type="EnsemblPlants" id="Kaladp1201s0003.1.v1.1">
    <property type="protein sequence ID" value="Kaladp1201s0003.1.v1.1.CDS.1"/>
    <property type="gene ID" value="Kaladp1201s0003.v1.1"/>
</dbReference>
<evidence type="ECO:0008006" key="3">
    <source>
        <dbReference type="Google" id="ProtNLM"/>
    </source>
</evidence>
<dbReference type="OMA" id="CNEDRIY"/>
<proteinExistence type="predicted"/>
<protein>
    <recommendedName>
        <fullName evidence="3">Pentatricopeptide repeat-containing protein</fullName>
    </recommendedName>
</protein>
<evidence type="ECO:0000313" key="1">
    <source>
        <dbReference type="EnsemblPlants" id="Kaladp1201s0003.1.v1.1.CDS.1"/>
    </source>
</evidence>
<keyword evidence="2" id="KW-1185">Reference proteome</keyword>
<dbReference type="Gramene" id="Kaladp1201s0003.1.v1.1">
    <property type="protein sequence ID" value="Kaladp1201s0003.1.v1.1.CDS.1"/>
    <property type="gene ID" value="Kaladp1201s0003.v1.1"/>
</dbReference>
<evidence type="ECO:0000313" key="2">
    <source>
        <dbReference type="Proteomes" id="UP000594263"/>
    </source>
</evidence>